<dbReference type="AlphaFoldDB" id="A0AAX3N7K0"/>
<dbReference type="Gene3D" id="2.60.120.1060">
    <property type="entry name" value="NPCBM/NEW2 domain"/>
    <property type="match status" value="1"/>
</dbReference>
<dbReference type="Proteomes" id="UP001220962">
    <property type="component" value="Plasmid unnamed1"/>
</dbReference>
<evidence type="ECO:0000259" key="1">
    <source>
        <dbReference type="SMART" id="SM00776"/>
    </source>
</evidence>
<sequence length="242" mass="26692">MKDKLKGMVLGVLISSLVLGGTVTYAATNTKLSVVLENIKYMFDGVHKQTTQSIIYNGTLYVPAKKVAQGFGESFTYDGKNKTAWYGQKNGTFKYLDEISYARVDGKNPTGSINFKNWTNPANLKFTIADQQYLHGIGSVLDQNYSSGDYQNSIDYNLNGKYKKLTGFIGVDDYTKNSVNTGTITIIGDGQELFRQENLKGGDMPSKINVDVSGVLKLQIKFESSVDEGKHIDLVIGDAKLY</sequence>
<proteinExistence type="predicted"/>
<evidence type="ECO:0000313" key="5">
    <source>
        <dbReference type="Proteomes" id="UP001221519"/>
    </source>
</evidence>
<dbReference type="InterPro" id="IPR008979">
    <property type="entry name" value="Galactose-bd-like_sf"/>
</dbReference>
<evidence type="ECO:0000313" key="3">
    <source>
        <dbReference type="EMBL" id="WDI05284.1"/>
    </source>
</evidence>
<evidence type="ECO:0000313" key="4">
    <source>
        <dbReference type="Proteomes" id="UP001220962"/>
    </source>
</evidence>
<feature type="domain" description="Glycosyl hydrolase family 98 putative carbohydrate-binding module" evidence="1">
    <location>
        <begin position="90"/>
        <end position="238"/>
    </location>
</feature>
<keyword evidence="5" id="KW-1185">Reference proteome</keyword>
<dbReference type="SUPFAM" id="SSF49785">
    <property type="entry name" value="Galactose-binding domain-like"/>
    <property type="match status" value="1"/>
</dbReference>
<evidence type="ECO:0000313" key="2">
    <source>
        <dbReference type="EMBL" id="WDH85321.1"/>
    </source>
</evidence>
<reference evidence="2 5" key="1">
    <citation type="submission" date="2023-02" db="EMBL/GenBank/DDBJ databases">
        <title>Pathogen: clinical or host-associated sample.</title>
        <authorList>
            <person name="Hergert J."/>
            <person name="Casey R."/>
            <person name="Wagner J."/>
            <person name="Young E.L."/>
            <person name="Oakeson K.F."/>
        </authorList>
    </citation>
    <scope>NUCLEOTIDE SEQUENCE</scope>
    <source>
        <strain evidence="3 5">2022CK-00829</strain>
        <strain evidence="2">2022CK-00830</strain>
        <plasmid evidence="2">unnamed1</plasmid>
        <plasmid evidence="3 5">unnamed2</plasmid>
    </source>
</reference>
<dbReference type="EMBL" id="CP118102">
    <property type="protein sequence ID" value="WDH85321.1"/>
    <property type="molecule type" value="Genomic_DNA"/>
</dbReference>
<keyword evidence="2" id="KW-0614">Plasmid</keyword>
<gene>
    <name evidence="2" type="ORF">PUW23_26150</name>
    <name evidence="3" type="ORF">PUW25_27065</name>
</gene>
<geneLocation type="plasmid" evidence="3 5">
    <name>unnamed2</name>
</geneLocation>
<dbReference type="InterPro" id="IPR013222">
    <property type="entry name" value="Glyco_hyd_98_carb-bd"/>
</dbReference>
<dbReference type="EMBL" id="CP118110">
    <property type="protein sequence ID" value="WDI05284.1"/>
    <property type="molecule type" value="Genomic_DNA"/>
</dbReference>
<dbReference type="InterPro" id="IPR038637">
    <property type="entry name" value="NPCBM_sf"/>
</dbReference>
<dbReference type="SMART" id="SM00776">
    <property type="entry name" value="NPCBM"/>
    <property type="match status" value="1"/>
</dbReference>
<geneLocation type="plasmid" evidence="2 4">
    <name>unnamed1</name>
</geneLocation>
<dbReference type="Pfam" id="PF08305">
    <property type="entry name" value="NPCBM"/>
    <property type="match status" value="1"/>
</dbReference>
<protein>
    <submittedName>
        <fullName evidence="2">NPCBM/NEW2 domain-containing protein</fullName>
    </submittedName>
</protein>
<dbReference type="RefSeq" id="WP_205055056.1">
    <property type="nucleotide sequence ID" value="NZ_CP118102.1"/>
</dbReference>
<dbReference type="Proteomes" id="UP001221519">
    <property type="component" value="Plasmid unnamed2"/>
</dbReference>
<name>A0AAX3N7K0_9BACL</name>
<organism evidence="2 4">
    <name type="scientific">Paenibacillus urinalis</name>
    <dbReference type="NCBI Taxonomy" id="521520"/>
    <lineage>
        <taxon>Bacteria</taxon>
        <taxon>Bacillati</taxon>
        <taxon>Bacillota</taxon>
        <taxon>Bacilli</taxon>
        <taxon>Bacillales</taxon>
        <taxon>Paenibacillaceae</taxon>
        <taxon>Paenibacillus</taxon>
    </lineage>
</organism>
<accession>A0AAX3N7K0</accession>